<sequence length="125" mass="14296">MGSHCHETFHATGSIFNLVPSLPHQIPLSVGDTLQLEEESSGWREQYKLSDQSCIYIAEEVNDIPGVARNKIHAQVRNAFVDNIEEDQVHDLFEKSGLEYAFEHFSNAKRLNSYVKLDYDFVEPI</sequence>
<evidence type="ECO:0000313" key="1">
    <source>
        <dbReference type="EMBL" id="KAJ8048379.1"/>
    </source>
</evidence>
<comment type="caution">
    <text evidence="1">The sequence shown here is derived from an EMBL/GenBank/DDBJ whole genome shotgun (WGS) entry which is preliminary data.</text>
</comment>
<dbReference type="Proteomes" id="UP001152320">
    <property type="component" value="Chromosome 1"/>
</dbReference>
<proteinExistence type="predicted"/>
<name>A0A9Q1CPZ2_HOLLE</name>
<evidence type="ECO:0000313" key="2">
    <source>
        <dbReference type="Proteomes" id="UP001152320"/>
    </source>
</evidence>
<accession>A0A9Q1CPZ2</accession>
<organism evidence="1 2">
    <name type="scientific">Holothuria leucospilota</name>
    <name type="common">Black long sea cucumber</name>
    <name type="synonym">Mertensiothuria leucospilota</name>
    <dbReference type="NCBI Taxonomy" id="206669"/>
    <lineage>
        <taxon>Eukaryota</taxon>
        <taxon>Metazoa</taxon>
        <taxon>Echinodermata</taxon>
        <taxon>Eleutherozoa</taxon>
        <taxon>Echinozoa</taxon>
        <taxon>Holothuroidea</taxon>
        <taxon>Aspidochirotacea</taxon>
        <taxon>Aspidochirotida</taxon>
        <taxon>Holothuriidae</taxon>
        <taxon>Holothuria</taxon>
    </lineage>
</organism>
<dbReference type="AlphaFoldDB" id="A0A9Q1CPZ2"/>
<gene>
    <name evidence="1" type="ORF">HOLleu_00664</name>
</gene>
<keyword evidence="2" id="KW-1185">Reference proteome</keyword>
<dbReference type="EMBL" id="JAIZAY010000001">
    <property type="protein sequence ID" value="KAJ8048379.1"/>
    <property type="molecule type" value="Genomic_DNA"/>
</dbReference>
<reference evidence="1" key="1">
    <citation type="submission" date="2021-10" db="EMBL/GenBank/DDBJ databases">
        <title>Tropical sea cucumber genome reveals ecological adaptation and Cuvierian tubules defense mechanism.</title>
        <authorList>
            <person name="Chen T."/>
        </authorList>
    </citation>
    <scope>NUCLEOTIDE SEQUENCE</scope>
    <source>
        <strain evidence="1">Nanhai2018</strain>
        <tissue evidence="1">Muscle</tissue>
    </source>
</reference>
<protein>
    <submittedName>
        <fullName evidence="1">Uncharacterized protein</fullName>
    </submittedName>
</protein>